<proteinExistence type="predicted"/>
<reference evidence="1 2" key="1">
    <citation type="submission" date="2020-10" db="EMBL/GenBank/DDBJ databases">
        <title>Complete genome sequence of Corynebacterium jeddahense DSM 45997, type strain of Corynebacterium jeddahense.</title>
        <authorList>
            <person name="Busche T."/>
            <person name="Kalinowski J."/>
            <person name="Ruckert C."/>
        </authorList>
    </citation>
    <scope>NUCLEOTIDE SEQUENCE [LARGE SCALE GENOMIC DNA]</scope>
    <source>
        <strain evidence="1 2">DSM 45997</strain>
    </source>
</reference>
<sequence>MPEDISEVIDATTNTVRDLDLQPYFTTSTWKASGFAGSVALRVEIVGAKRYWGEFPAVTFRVEVATFAGPEGVDRPITTTNYNGSHVRDLGSDFDRGVRTFEVTLSNPVAAG</sequence>
<organism evidence="1 2">
    <name type="scientific">Corynebacterium jeddahense</name>
    <dbReference type="NCBI Taxonomy" id="1414719"/>
    <lineage>
        <taxon>Bacteria</taxon>
        <taxon>Bacillati</taxon>
        <taxon>Actinomycetota</taxon>
        <taxon>Actinomycetes</taxon>
        <taxon>Mycobacteriales</taxon>
        <taxon>Corynebacteriaceae</taxon>
        <taxon>Corynebacterium</taxon>
    </lineage>
</organism>
<accession>A0ABY7UHN5</accession>
<evidence type="ECO:0000313" key="1">
    <source>
        <dbReference type="EMBL" id="WCZ37666.1"/>
    </source>
</evidence>
<name>A0ABY7UHN5_9CORY</name>
<evidence type="ECO:0000313" key="2">
    <source>
        <dbReference type="Proteomes" id="UP001218071"/>
    </source>
</evidence>
<dbReference type="EMBL" id="CP063194">
    <property type="protein sequence ID" value="WCZ37666.1"/>
    <property type="molecule type" value="Genomic_DNA"/>
</dbReference>
<dbReference type="Proteomes" id="UP001218071">
    <property type="component" value="Chromosome"/>
</dbReference>
<dbReference type="RefSeq" id="WP_052333892.1">
    <property type="nucleotide sequence ID" value="NZ_CP063194.1"/>
</dbReference>
<keyword evidence="2" id="KW-1185">Reference proteome</keyword>
<protein>
    <recommendedName>
        <fullName evidence="3">Secreted protein</fullName>
    </recommendedName>
</protein>
<evidence type="ECO:0008006" key="3">
    <source>
        <dbReference type="Google" id="ProtNLM"/>
    </source>
</evidence>
<gene>
    <name evidence="1" type="ORF">CJEDD_00135</name>
</gene>